<dbReference type="EMBL" id="JAAAHW010012008">
    <property type="protein sequence ID" value="KAF9916239.1"/>
    <property type="molecule type" value="Genomic_DNA"/>
</dbReference>
<accession>A0A9P6IG05</accession>
<sequence length="113" mass="12216">MPAPNPDQPTSQDGITTLTDYHLDSPNCTGNEPRYRVSLITHATALTGDDAKLDVKSFIPLSLTDVLSGVDYDVQRMSTAIYDAIKSPAVDALILSIPDYDVLREPILAAQAQ</sequence>
<dbReference type="Proteomes" id="UP000749646">
    <property type="component" value="Unassembled WGS sequence"/>
</dbReference>
<gene>
    <name evidence="1" type="ORF">BGZ65_000376</name>
</gene>
<protein>
    <submittedName>
        <fullName evidence="1">Uncharacterized protein</fullName>
    </submittedName>
</protein>
<keyword evidence="2" id="KW-1185">Reference proteome</keyword>
<dbReference type="AlphaFoldDB" id="A0A9P6IG05"/>
<evidence type="ECO:0000313" key="1">
    <source>
        <dbReference type="EMBL" id="KAF9916239.1"/>
    </source>
</evidence>
<name>A0A9P6IG05_9FUNG</name>
<proteinExistence type="predicted"/>
<comment type="caution">
    <text evidence="1">The sequence shown here is derived from an EMBL/GenBank/DDBJ whole genome shotgun (WGS) entry which is preliminary data.</text>
</comment>
<feature type="non-terminal residue" evidence="1">
    <location>
        <position position="113"/>
    </location>
</feature>
<evidence type="ECO:0000313" key="2">
    <source>
        <dbReference type="Proteomes" id="UP000749646"/>
    </source>
</evidence>
<reference evidence="1" key="1">
    <citation type="journal article" date="2020" name="Fungal Divers.">
        <title>Resolving the Mortierellaceae phylogeny through synthesis of multi-gene phylogenetics and phylogenomics.</title>
        <authorList>
            <person name="Vandepol N."/>
            <person name="Liber J."/>
            <person name="Desiro A."/>
            <person name="Na H."/>
            <person name="Kennedy M."/>
            <person name="Barry K."/>
            <person name="Grigoriev I.V."/>
            <person name="Miller A.N."/>
            <person name="O'Donnell K."/>
            <person name="Stajich J.E."/>
            <person name="Bonito G."/>
        </authorList>
    </citation>
    <scope>NUCLEOTIDE SEQUENCE</scope>
    <source>
        <strain evidence="1">MES-2147</strain>
    </source>
</reference>
<organism evidence="1 2">
    <name type="scientific">Modicella reniformis</name>
    <dbReference type="NCBI Taxonomy" id="1440133"/>
    <lineage>
        <taxon>Eukaryota</taxon>
        <taxon>Fungi</taxon>
        <taxon>Fungi incertae sedis</taxon>
        <taxon>Mucoromycota</taxon>
        <taxon>Mortierellomycotina</taxon>
        <taxon>Mortierellomycetes</taxon>
        <taxon>Mortierellales</taxon>
        <taxon>Mortierellaceae</taxon>
        <taxon>Modicella</taxon>
    </lineage>
</organism>
<dbReference type="OrthoDB" id="2437946at2759"/>